<proteinExistence type="predicted"/>
<gene>
    <name evidence="2" type="ORF">SAY86_021753</name>
</gene>
<keyword evidence="3" id="KW-1185">Reference proteome</keyword>
<accession>A0AAN7MCZ1</accession>
<evidence type="ECO:0000256" key="1">
    <source>
        <dbReference type="SAM" id="MobiDB-lite"/>
    </source>
</evidence>
<reference evidence="2 3" key="1">
    <citation type="journal article" date="2023" name="Hortic Res">
        <title>Pangenome of water caltrop reveals structural variations and asymmetric subgenome divergence after allopolyploidization.</title>
        <authorList>
            <person name="Zhang X."/>
            <person name="Chen Y."/>
            <person name="Wang L."/>
            <person name="Yuan Y."/>
            <person name="Fang M."/>
            <person name="Shi L."/>
            <person name="Lu R."/>
            <person name="Comes H.P."/>
            <person name="Ma Y."/>
            <person name="Chen Y."/>
            <person name="Huang G."/>
            <person name="Zhou Y."/>
            <person name="Zheng Z."/>
            <person name="Qiu Y."/>
        </authorList>
    </citation>
    <scope>NUCLEOTIDE SEQUENCE [LARGE SCALE GENOMIC DNA]</scope>
    <source>
        <strain evidence="2">F231</strain>
    </source>
</reference>
<feature type="region of interest" description="Disordered" evidence="1">
    <location>
        <begin position="1"/>
        <end position="25"/>
    </location>
</feature>
<dbReference type="Proteomes" id="UP001346149">
    <property type="component" value="Unassembled WGS sequence"/>
</dbReference>
<dbReference type="EMBL" id="JAXQNO010000003">
    <property type="protein sequence ID" value="KAK4801266.1"/>
    <property type="molecule type" value="Genomic_DNA"/>
</dbReference>
<comment type="caution">
    <text evidence="2">The sequence shown here is derived from an EMBL/GenBank/DDBJ whole genome shotgun (WGS) entry which is preliminary data.</text>
</comment>
<organism evidence="2 3">
    <name type="scientific">Trapa natans</name>
    <name type="common">Water chestnut</name>
    <dbReference type="NCBI Taxonomy" id="22666"/>
    <lineage>
        <taxon>Eukaryota</taxon>
        <taxon>Viridiplantae</taxon>
        <taxon>Streptophyta</taxon>
        <taxon>Embryophyta</taxon>
        <taxon>Tracheophyta</taxon>
        <taxon>Spermatophyta</taxon>
        <taxon>Magnoliopsida</taxon>
        <taxon>eudicotyledons</taxon>
        <taxon>Gunneridae</taxon>
        <taxon>Pentapetalae</taxon>
        <taxon>rosids</taxon>
        <taxon>malvids</taxon>
        <taxon>Myrtales</taxon>
        <taxon>Lythraceae</taxon>
        <taxon>Trapa</taxon>
    </lineage>
</organism>
<name>A0AAN7MCZ1_TRANT</name>
<sequence length="92" mass="9555">MASKPIPPATMTLTSSLSAPEASASVPLGSPPILAPQLLSASSRSLPYLPRPVAAVSKVAIWYIHVPIPLHQNLGLDSVGVKMSKNGAIKVY</sequence>
<protein>
    <submittedName>
        <fullName evidence="2">Uncharacterized protein</fullName>
    </submittedName>
</protein>
<dbReference type="AlphaFoldDB" id="A0AAN7MCZ1"/>
<evidence type="ECO:0000313" key="2">
    <source>
        <dbReference type="EMBL" id="KAK4801266.1"/>
    </source>
</evidence>
<evidence type="ECO:0000313" key="3">
    <source>
        <dbReference type="Proteomes" id="UP001346149"/>
    </source>
</evidence>